<keyword evidence="2" id="KW-0614">Plasmid</keyword>
<feature type="region of interest" description="Disordered" evidence="1">
    <location>
        <begin position="1"/>
        <end position="49"/>
    </location>
</feature>
<dbReference type="EMBL" id="LR778302">
    <property type="protein sequence ID" value="CAB1371182.1"/>
    <property type="molecule type" value="Genomic_DNA"/>
</dbReference>
<reference evidence="2 3" key="1">
    <citation type="submission" date="2020-03" db="EMBL/GenBank/DDBJ databases">
        <authorList>
            <consortium name="Genoscope - CEA"/>
            <person name="William W."/>
        </authorList>
    </citation>
    <scope>NUCLEOTIDE SEQUENCE [LARGE SCALE GENOMIC DNA]</scope>
    <source>
        <strain evidence="3">DSM 16959</strain>
        <plasmid evidence="2 3">pI</plasmid>
    </source>
</reference>
<feature type="compositionally biased region" description="Basic and acidic residues" evidence="1">
    <location>
        <begin position="1"/>
        <end position="15"/>
    </location>
</feature>
<keyword evidence="3" id="KW-1185">Reference proteome</keyword>
<feature type="compositionally biased region" description="Polar residues" evidence="1">
    <location>
        <begin position="38"/>
        <end position="49"/>
    </location>
</feature>
<geneLocation type="plasmid" evidence="2 3">
    <name>pI</name>
</geneLocation>
<dbReference type="Proteomes" id="UP000515733">
    <property type="component" value="Plasmid pI"/>
</dbReference>
<dbReference type="AlphaFoldDB" id="A0A6S6Y6M0"/>
<feature type="compositionally biased region" description="Basic and acidic residues" evidence="1">
    <location>
        <begin position="25"/>
        <end position="37"/>
    </location>
</feature>
<proteinExistence type="predicted"/>
<gene>
    <name evidence="2" type="ORF">DENOEST_P0024</name>
</gene>
<name>A0A6S6Y6M0_9PROT</name>
<evidence type="ECO:0000313" key="3">
    <source>
        <dbReference type="Proteomes" id="UP000515733"/>
    </source>
</evidence>
<accession>A0A6S6Y6M0</accession>
<organism evidence="2 3">
    <name type="scientific">Denitratisoma oestradiolicum</name>
    <dbReference type="NCBI Taxonomy" id="311182"/>
    <lineage>
        <taxon>Bacteria</taxon>
        <taxon>Pseudomonadati</taxon>
        <taxon>Pseudomonadota</taxon>
        <taxon>Betaproteobacteria</taxon>
        <taxon>Nitrosomonadales</taxon>
        <taxon>Sterolibacteriaceae</taxon>
        <taxon>Denitratisoma</taxon>
    </lineage>
</organism>
<evidence type="ECO:0000313" key="2">
    <source>
        <dbReference type="EMBL" id="CAB1371182.1"/>
    </source>
</evidence>
<protein>
    <submittedName>
        <fullName evidence="2">Uncharacterized protein</fullName>
    </submittedName>
</protein>
<sequence>MEGRDIKDSALKGWDKLTGGDGTADGEKLTENMKRETSASPQINSGTKR</sequence>
<evidence type="ECO:0000256" key="1">
    <source>
        <dbReference type="SAM" id="MobiDB-lite"/>
    </source>
</evidence>
<dbReference type="KEGG" id="doe:DENOEST_P0024"/>